<comment type="caution">
    <text evidence="2">The sequence shown here is derived from an EMBL/GenBank/DDBJ whole genome shotgun (WGS) entry which is preliminary data.</text>
</comment>
<keyword evidence="1" id="KW-1133">Transmembrane helix</keyword>
<name>A0A2M9C8V1_9FLAO</name>
<dbReference type="OrthoDB" id="978644at2"/>
<dbReference type="Gene3D" id="1.25.10.10">
    <property type="entry name" value="Leucine-rich Repeat Variant"/>
    <property type="match status" value="1"/>
</dbReference>
<accession>A0A2M9C8V1</accession>
<dbReference type="Proteomes" id="UP000228740">
    <property type="component" value="Unassembled WGS sequence"/>
</dbReference>
<feature type="transmembrane region" description="Helical" evidence="1">
    <location>
        <begin position="52"/>
        <end position="70"/>
    </location>
</feature>
<evidence type="ECO:0000313" key="3">
    <source>
        <dbReference type="Proteomes" id="UP000228740"/>
    </source>
</evidence>
<gene>
    <name evidence="2" type="ORF">CLV73_1269</name>
</gene>
<keyword evidence="1" id="KW-0812">Transmembrane</keyword>
<organism evidence="2 3">
    <name type="scientific">Chryseobacterium geocarposphaerae</name>
    <dbReference type="NCBI Taxonomy" id="1416776"/>
    <lineage>
        <taxon>Bacteria</taxon>
        <taxon>Pseudomonadati</taxon>
        <taxon>Bacteroidota</taxon>
        <taxon>Flavobacteriia</taxon>
        <taxon>Flavobacteriales</taxon>
        <taxon>Weeksellaceae</taxon>
        <taxon>Chryseobacterium group</taxon>
        <taxon>Chryseobacterium</taxon>
    </lineage>
</organism>
<evidence type="ECO:0000313" key="2">
    <source>
        <dbReference type="EMBL" id="PJJ67267.1"/>
    </source>
</evidence>
<keyword evidence="1" id="KW-0472">Membrane</keyword>
<dbReference type="RefSeq" id="WP_100375986.1">
    <property type="nucleotide sequence ID" value="NZ_PGFD01000001.1"/>
</dbReference>
<protein>
    <submittedName>
        <fullName evidence="2">HEAT repeat protein</fullName>
    </submittedName>
</protein>
<dbReference type="SUPFAM" id="SSF48371">
    <property type="entry name" value="ARM repeat"/>
    <property type="match status" value="1"/>
</dbReference>
<dbReference type="EMBL" id="PGFD01000001">
    <property type="protein sequence ID" value="PJJ67267.1"/>
    <property type="molecule type" value="Genomic_DNA"/>
</dbReference>
<dbReference type="InterPro" id="IPR016024">
    <property type="entry name" value="ARM-type_fold"/>
</dbReference>
<sequence length="280" mass="32290">MKDPLKKYIQDHREEFDTFDVPDEMFEKIMFRLNENPASKGKVIQLFSWRKMFFAASVVIIFSVGSYILWNKERDEKKIIATQEKGKKQEENSVDILKSEKTLKITKIETDKQENENKVFVSNTSYSSKKVRKTKTLIQNNHAENENNFRIRALELLNNQYSASSRLQGIALLKNFPASDQQLVKILSEKALSDENTNVRLAAVETLSEHIQNPEISRKIKQIFLQQDDAMVQKELIAILADQSSSELSTEVNAKLKELASNPTTDDFVKDEAYAVLMKY</sequence>
<evidence type="ECO:0000256" key="1">
    <source>
        <dbReference type="SAM" id="Phobius"/>
    </source>
</evidence>
<dbReference type="InterPro" id="IPR011989">
    <property type="entry name" value="ARM-like"/>
</dbReference>
<dbReference type="AlphaFoldDB" id="A0A2M9C8V1"/>
<keyword evidence="3" id="KW-1185">Reference proteome</keyword>
<reference evidence="2 3" key="1">
    <citation type="submission" date="2017-11" db="EMBL/GenBank/DDBJ databases">
        <title>Genomic Encyclopedia of Archaeal and Bacterial Type Strains, Phase II (KMG-II): From Individual Species to Whole Genera.</title>
        <authorList>
            <person name="Goeker M."/>
        </authorList>
    </citation>
    <scope>NUCLEOTIDE SEQUENCE [LARGE SCALE GENOMIC DNA]</scope>
    <source>
        <strain evidence="2 3">DSM 27617</strain>
    </source>
</reference>
<proteinExistence type="predicted"/>